<organism evidence="7 8">
    <name type="scientific">Clydaea vesicula</name>
    <dbReference type="NCBI Taxonomy" id="447962"/>
    <lineage>
        <taxon>Eukaryota</taxon>
        <taxon>Fungi</taxon>
        <taxon>Fungi incertae sedis</taxon>
        <taxon>Chytridiomycota</taxon>
        <taxon>Chytridiomycota incertae sedis</taxon>
        <taxon>Chytridiomycetes</taxon>
        <taxon>Lobulomycetales</taxon>
        <taxon>Lobulomycetaceae</taxon>
        <taxon>Clydaea</taxon>
    </lineage>
</organism>
<evidence type="ECO:0000313" key="7">
    <source>
        <dbReference type="EMBL" id="KAJ3200600.1"/>
    </source>
</evidence>
<evidence type="ECO:0000313" key="8">
    <source>
        <dbReference type="Proteomes" id="UP001211065"/>
    </source>
</evidence>
<keyword evidence="8" id="KW-1185">Reference proteome</keyword>
<evidence type="ECO:0000256" key="4">
    <source>
        <dbReference type="ARBA" id="ARBA00023242"/>
    </source>
</evidence>
<comment type="subcellular location">
    <subcellularLocation>
        <location evidence="1">Nucleus</location>
    </subcellularLocation>
</comment>
<evidence type="ECO:0000256" key="3">
    <source>
        <dbReference type="ARBA" id="ARBA00023163"/>
    </source>
</evidence>
<feature type="compositionally biased region" description="Polar residues" evidence="5">
    <location>
        <begin position="89"/>
        <end position="109"/>
    </location>
</feature>
<feature type="region of interest" description="Disordered" evidence="5">
    <location>
        <begin position="232"/>
        <end position="375"/>
    </location>
</feature>
<feature type="domain" description="Velvet" evidence="6">
    <location>
        <begin position="8"/>
        <end position="49"/>
    </location>
</feature>
<dbReference type="Gene3D" id="2.60.40.3960">
    <property type="entry name" value="Velvet domain"/>
    <property type="match status" value="1"/>
</dbReference>
<evidence type="ECO:0000259" key="6">
    <source>
        <dbReference type="Pfam" id="PF11754"/>
    </source>
</evidence>
<feature type="compositionally biased region" description="Polar residues" evidence="5">
    <location>
        <begin position="349"/>
        <end position="375"/>
    </location>
</feature>
<feature type="compositionally biased region" description="Pro residues" evidence="5">
    <location>
        <begin position="303"/>
        <end position="319"/>
    </location>
</feature>
<feature type="compositionally biased region" description="Polar residues" evidence="5">
    <location>
        <begin position="136"/>
        <end position="162"/>
    </location>
</feature>
<feature type="non-terminal residue" evidence="7">
    <location>
        <position position="375"/>
    </location>
</feature>
<feature type="compositionally biased region" description="Pro residues" evidence="5">
    <location>
        <begin position="163"/>
        <end position="175"/>
    </location>
</feature>
<dbReference type="InterPro" id="IPR021740">
    <property type="entry name" value="Velvet"/>
</dbReference>
<dbReference type="EMBL" id="JADGJW010001871">
    <property type="protein sequence ID" value="KAJ3200600.1"/>
    <property type="molecule type" value="Genomic_DNA"/>
</dbReference>
<keyword evidence="3" id="KW-0804">Transcription</keyword>
<evidence type="ECO:0000256" key="2">
    <source>
        <dbReference type="ARBA" id="ARBA00023015"/>
    </source>
</evidence>
<dbReference type="PANTHER" id="PTHR33572">
    <property type="entry name" value="SPORE DEVELOPMENT REGULATOR VOSA"/>
    <property type="match status" value="1"/>
</dbReference>
<dbReference type="InterPro" id="IPR037525">
    <property type="entry name" value="Velvet_dom"/>
</dbReference>
<evidence type="ECO:0000256" key="1">
    <source>
        <dbReference type="ARBA" id="ARBA00004123"/>
    </source>
</evidence>
<dbReference type="Pfam" id="PF11754">
    <property type="entry name" value="Velvet"/>
    <property type="match status" value="1"/>
</dbReference>
<gene>
    <name evidence="7" type="ORF">HK099_002594</name>
</gene>
<feature type="compositionally biased region" description="Polar residues" evidence="5">
    <location>
        <begin position="328"/>
        <end position="342"/>
    </location>
</feature>
<dbReference type="AlphaFoldDB" id="A0AAD5TUU7"/>
<feature type="region of interest" description="Disordered" evidence="5">
    <location>
        <begin position="49"/>
        <end position="202"/>
    </location>
</feature>
<name>A0AAD5TUU7_9FUNG</name>
<keyword evidence="2" id="KW-0805">Transcription regulation</keyword>
<keyword evidence="4" id="KW-0539">Nucleus</keyword>
<evidence type="ECO:0000256" key="5">
    <source>
        <dbReference type="SAM" id="MobiDB-lite"/>
    </source>
</evidence>
<feature type="non-terminal residue" evidence="7">
    <location>
        <position position="1"/>
    </location>
</feature>
<protein>
    <recommendedName>
        <fullName evidence="6">Velvet domain-containing protein</fullName>
    </recommendedName>
</protein>
<sequence length="375" mass="42144">NGVDVTRRLSVESDPFTCYSPREYPGTIESTPLDKYFSEQGLKIRIRKETWNSRARTSNDAHFNENKRRRSEEDEPADVAPKNLKVYDSNGNLLTSPQEPSYHSWSNTPPSEPALSPLSMPRVDSRPTPPPPNPPSTYQHSTHQNTQGSAPLNPVTNHSRPPTQSPPLDKPPYPPASYQTVQSPQYRPEVNFPPYSNYRPVQIPPLPEYDIAAHPRPHSPVRYLAPIEAPRDYYQAPPSGYHHPPSQIPYQSDPRLRYQETAYRAPPGSRPYPPPDTYRGVRQPVGGAPSGYPHYAPQHHHPPPPFQHHPHSSLPPPQYQPHLSPHPGSNSHQQGPLSQHSHQGPPPNSHQSAPIHQNQQASQQNSPVGQPSQQW</sequence>
<dbReference type="Proteomes" id="UP001211065">
    <property type="component" value="Unassembled WGS sequence"/>
</dbReference>
<proteinExistence type="predicted"/>
<feature type="compositionally biased region" description="Basic and acidic residues" evidence="5">
    <location>
        <begin position="49"/>
        <end position="72"/>
    </location>
</feature>
<comment type="caution">
    <text evidence="7">The sequence shown here is derived from an EMBL/GenBank/DDBJ whole genome shotgun (WGS) entry which is preliminary data.</text>
</comment>
<dbReference type="PANTHER" id="PTHR33572:SF18">
    <property type="entry name" value="SPORE DEVELOPMENT REGULATOR VOSA"/>
    <property type="match status" value="1"/>
</dbReference>
<accession>A0AAD5TUU7</accession>
<dbReference type="InterPro" id="IPR038491">
    <property type="entry name" value="Velvet_dom_sf"/>
</dbReference>
<dbReference type="GO" id="GO:0005634">
    <property type="term" value="C:nucleus"/>
    <property type="evidence" value="ECO:0007669"/>
    <property type="project" value="UniProtKB-SubCell"/>
</dbReference>
<reference evidence="7" key="1">
    <citation type="submission" date="2020-05" db="EMBL/GenBank/DDBJ databases">
        <title>Phylogenomic resolution of chytrid fungi.</title>
        <authorList>
            <person name="Stajich J.E."/>
            <person name="Amses K."/>
            <person name="Simmons R."/>
            <person name="Seto K."/>
            <person name="Myers J."/>
            <person name="Bonds A."/>
            <person name="Quandt C.A."/>
            <person name="Barry K."/>
            <person name="Liu P."/>
            <person name="Grigoriev I."/>
            <person name="Longcore J.E."/>
            <person name="James T.Y."/>
        </authorList>
    </citation>
    <scope>NUCLEOTIDE SEQUENCE</scope>
    <source>
        <strain evidence="7">JEL0476</strain>
    </source>
</reference>